<dbReference type="Proteomes" id="UP001212997">
    <property type="component" value="Unassembled WGS sequence"/>
</dbReference>
<evidence type="ECO:0000256" key="3">
    <source>
        <dbReference type="ARBA" id="ARBA00022478"/>
    </source>
</evidence>
<dbReference type="EMBL" id="JANAWD010000472">
    <property type="protein sequence ID" value="KAJ3478951.1"/>
    <property type="molecule type" value="Genomic_DNA"/>
</dbReference>
<dbReference type="GO" id="GO:0006351">
    <property type="term" value="P:DNA-templated transcription"/>
    <property type="evidence" value="ECO:0007669"/>
    <property type="project" value="InterPro"/>
</dbReference>
<evidence type="ECO:0000313" key="7">
    <source>
        <dbReference type="EMBL" id="KAJ3478951.1"/>
    </source>
</evidence>
<dbReference type="GO" id="GO:0005730">
    <property type="term" value="C:nucleolus"/>
    <property type="evidence" value="ECO:0007669"/>
    <property type="project" value="UniProtKB-SubCell"/>
</dbReference>
<protein>
    <recommendedName>
        <fullName evidence="9">Rpa49 subunit specific to nuclear RNA polymerase I</fullName>
    </recommendedName>
</protein>
<dbReference type="InterPro" id="IPR009668">
    <property type="entry name" value="RNA_pol-assoc_fac_A49-like"/>
</dbReference>
<accession>A0AAD5YA94</accession>
<evidence type="ECO:0000256" key="2">
    <source>
        <dbReference type="ARBA" id="ARBA00009430"/>
    </source>
</evidence>
<keyword evidence="8" id="KW-1185">Reference proteome</keyword>
<proteinExistence type="inferred from homology"/>
<keyword evidence="5" id="KW-0539">Nucleus</keyword>
<evidence type="ECO:0000256" key="6">
    <source>
        <dbReference type="SAM" id="MobiDB-lite"/>
    </source>
</evidence>
<evidence type="ECO:0000256" key="4">
    <source>
        <dbReference type="ARBA" id="ARBA00023163"/>
    </source>
</evidence>
<comment type="subcellular location">
    <subcellularLocation>
        <location evidence="1">Nucleus</location>
        <location evidence="1">Nucleolus</location>
    </subcellularLocation>
</comment>
<evidence type="ECO:0000256" key="5">
    <source>
        <dbReference type="ARBA" id="ARBA00023242"/>
    </source>
</evidence>
<evidence type="ECO:0000313" key="8">
    <source>
        <dbReference type="Proteomes" id="UP001212997"/>
    </source>
</evidence>
<keyword evidence="4" id="KW-0804">Transcription</keyword>
<dbReference type="GO" id="GO:0000428">
    <property type="term" value="C:DNA-directed RNA polymerase complex"/>
    <property type="evidence" value="ECO:0007669"/>
    <property type="project" value="UniProtKB-KW"/>
</dbReference>
<dbReference type="GO" id="GO:0003677">
    <property type="term" value="F:DNA binding"/>
    <property type="evidence" value="ECO:0007669"/>
    <property type="project" value="InterPro"/>
</dbReference>
<dbReference type="Pfam" id="PF06870">
    <property type="entry name" value="RNA_pol_I_A49"/>
    <property type="match status" value="1"/>
</dbReference>
<feature type="region of interest" description="Disordered" evidence="6">
    <location>
        <begin position="1"/>
        <end position="42"/>
    </location>
</feature>
<evidence type="ECO:0008006" key="9">
    <source>
        <dbReference type="Google" id="ProtNLM"/>
    </source>
</evidence>
<reference evidence="7" key="1">
    <citation type="submission" date="2022-07" db="EMBL/GenBank/DDBJ databases">
        <title>Genome Sequence of Physisporinus lineatus.</title>
        <authorList>
            <person name="Buettner E."/>
        </authorList>
    </citation>
    <scope>NUCLEOTIDE SEQUENCE</scope>
    <source>
        <strain evidence="7">VT162</strain>
    </source>
</reference>
<gene>
    <name evidence="7" type="ORF">NLI96_g9400</name>
</gene>
<sequence>MASSSQSAASSSKKRKRDTATVPSNEGPSVSIRMASQNSGQIGPVLASFPGIQPPRKTPFNAFLRNRGRAPIVEGEEEDEVDAGDMVITGESETVEFTTSMESREASQGCKYLIGIHDPHTNTTTLVPAPLHILTRQVKSLQNLTQIDTSNPSEERIKLRNTLGETFGTKKAKAAIRAQERNRVDVDAMKGVAGHLQGRIEENTESLPSKEEAKAIADSSRLIPPYDQGAGSPHLVYALEDIVPKAELDSISISPFKAAKTEQERRNLLPFSRSNWISHHLGLVFSAPKVNKKDLQILVYISTMIAFKQASRTIKDKTALQERLKGVPGVVVDGLVSRFTESARESNVAQMTSAMETKLLTYMFALCLRIDDYATDTSVLAKDLQMSTPQVNTLFKSLGCKIVSLGERELKRLGLPDSESSTKRAVLKIPLEFPAVRMKRTKRS</sequence>
<feature type="compositionally biased region" description="Low complexity" evidence="6">
    <location>
        <begin position="1"/>
        <end position="11"/>
    </location>
</feature>
<dbReference type="PANTHER" id="PTHR14440">
    <property type="entry name" value="DNA-DIRECTED RNA POLYMERASE I SUBUNIT RPA49"/>
    <property type="match status" value="1"/>
</dbReference>
<comment type="similarity">
    <text evidence="2">Belongs to the eukaryotic RPA49/POLR1E RNA polymerase subunit family.</text>
</comment>
<evidence type="ECO:0000256" key="1">
    <source>
        <dbReference type="ARBA" id="ARBA00004604"/>
    </source>
</evidence>
<feature type="compositionally biased region" description="Polar residues" evidence="6">
    <location>
        <begin position="21"/>
        <end position="41"/>
    </location>
</feature>
<keyword evidence="3" id="KW-0240">DNA-directed RNA polymerase</keyword>
<dbReference type="AlphaFoldDB" id="A0AAD5YA94"/>
<comment type="caution">
    <text evidence="7">The sequence shown here is derived from an EMBL/GenBank/DDBJ whole genome shotgun (WGS) entry which is preliminary data.</text>
</comment>
<name>A0AAD5YA94_9APHY</name>
<organism evidence="7 8">
    <name type="scientific">Meripilus lineatus</name>
    <dbReference type="NCBI Taxonomy" id="2056292"/>
    <lineage>
        <taxon>Eukaryota</taxon>
        <taxon>Fungi</taxon>
        <taxon>Dikarya</taxon>
        <taxon>Basidiomycota</taxon>
        <taxon>Agaricomycotina</taxon>
        <taxon>Agaricomycetes</taxon>
        <taxon>Polyporales</taxon>
        <taxon>Meripilaceae</taxon>
        <taxon>Meripilus</taxon>
    </lineage>
</organism>